<dbReference type="InterPro" id="IPR013149">
    <property type="entry name" value="ADH-like_C"/>
</dbReference>
<comment type="cofactor">
    <cofactor evidence="1 6">
        <name>Zn(2+)</name>
        <dbReference type="ChEBI" id="CHEBI:29105"/>
    </cofactor>
</comment>
<evidence type="ECO:0000256" key="4">
    <source>
        <dbReference type="ARBA" id="ARBA00022833"/>
    </source>
</evidence>
<gene>
    <name evidence="8" type="ORF">H9639_13745</name>
</gene>
<dbReference type="Pfam" id="PF00107">
    <property type="entry name" value="ADH_zinc_N"/>
    <property type="match status" value="1"/>
</dbReference>
<feature type="domain" description="Enoyl reductase (ER)" evidence="7">
    <location>
        <begin position="10"/>
        <end position="328"/>
    </location>
</feature>
<dbReference type="Proteomes" id="UP000609874">
    <property type="component" value="Unassembled WGS sequence"/>
</dbReference>
<comment type="similarity">
    <text evidence="2 6">Belongs to the zinc-containing alcohol dehydrogenase family.</text>
</comment>
<name>A0ABR8UV13_9MICC</name>
<dbReference type="InterPro" id="IPR011032">
    <property type="entry name" value="GroES-like_sf"/>
</dbReference>
<dbReference type="SUPFAM" id="SSF51735">
    <property type="entry name" value="NAD(P)-binding Rossmann-fold domains"/>
    <property type="match status" value="1"/>
</dbReference>
<dbReference type="Gene3D" id="3.90.180.10">
    <property type="entry name" value="Medium-chain alcohol dehydrogenases, catalytic domain"/>
    <property type="match status" value="1"/>
</dbReference>
<sequence length="358" mass="37901">MKAARYYDRGDIRIDDVPEPEVAPGTVGIDVAWCGICGTDLHEYLEGPIFAPAHGHSHPISGETLPVTLGHEFSGVVYAVGEGVDDLEVGQHVVVEPYIIRDDVNTGPDSKDYHLSPDMNFIGLAGRGGGLGEKVVVQRRWVHPIDQSVPLDQAALVEPLSVGYHAVQRSGAKAGDVALVGGAGPIGLLTAAVLKAQGITVAISELSPLRRQKAVEAGVADYALDPSEVDVAEEVRKLTGGKGADVAFECTSVQVVLDTLMDALRPTGVLVVVSIWGKRAEFDMHKLVMKEIDLRGTIAYVNSHPATIELVESGKIDLSPFITGKIGLDGLVDEGFDTLINRNETAVKILVSPSGKGL</sequence>
<evidence type="ECO:0000256" key="2">
    <source>
        <dbReference type="ARBA" id="ARBA00008072"/>
    </source>
</evidence>
<protein>
    <submittedName>
        <fullName evidence="8">2,3-butanediol dehydrogenase</fullName>
    </submittedName>
</protein>
<dbReference type="Pfam" id="PF08240">
    <property type="entry name" value="ADH_N"/>
    <property type="match status" value="1"/>
</dbReference>
<evidence type="ECO:0000256" key="1">
    <source>
        <dbReference type="ARBA" id="ARBA00001947"/>
    </source>
</evidence>
<proteinExistence type="inferred from homology"/>
<dbReference type="InterPro" id="IPR020843">
    <property type="entry name" value="ER"/>
</dbReference>
<dbReference type="RefSeq" id="WP_191808640.1">
    <property type="nucleotide sequence ID" value="NZ_JACSQD010000006.1"/>
</dbReference>
<evidence type="ECO:0000256" key="6">
    <source>
        <dbReference type="RuleBase" id="RU361277"/>
    </source>
</evidence>
<dbReference type="InterPro" id="IPR036291">
    <property type="entry name" value="NAD(P)-bd_dom_sf"/>
</dbReference>
<organism evidence="8 9">
    <name type="scientific">Arthrobacter gallicola</name>
    <dbReference type="NCBI Taxonomy" id="2762225"/>
    <lineage>
        <taxon>Bacteria</taxon>
        <taxon>Bacillati</taxon>
        <taxon>Actinomycetota</taxon>
        <taxon>Actinomycetes</taxon>
        <taxon>Micrococcales</taxon>
        <taxon>Micrococcaceae</taxon>
        <taxon>Arthrobacter</taxon>
    </lineage>
</organism>
<keyword evidence="5" id="KW-0560">Oxidoreductase</keyword>
<reference evidence="8 9" key="1">
    <citation type="submission" date="2020-08" db="EMBL/GenBank/DDBJ databases">
        <title>A Genomic Blueprint of the Chicken Gut Microbiome.</title>
        <authorList>
            <person name="Gilroy R."/>
            <person name="Ravi A."/>
            <person name="Getino M."/>
            <person name="Pursley I."/>
            <person name="Horton D.L."/>
            <person name="Alikhan N.-F."/>
            <person name="Baker D."/>
            <person name="Gharbi K."/>
            <person name="Hall N."/>
            <person name="Watson M."/>
            <person name="Adriaenssens E.M."/>
            <person name="Foster-Nyarko E."/>
            <person name="Jarju S."/>
            <person name="Secka A."/>
            <person name="Antonio M."/>
            <person name="Oren A."/>
            <person name="Chaudhuri R."/>
            <person name="La Ragione R.M."/>
            <person name="Hildebrand F."/>
            <person name="Pallen M.J."/>
        </authorList>
    </citation>
    <scope>NUCLEOTIDE SEQUENCE [LARGE SCALE GENOMIC DNA]</scope>
    <source>
        <strain evidence="8 9">Sa2CUA1</strain>
    </source>
</reference>
<dbReference type="CDD" id="cd08233">
    <property type="entry name" value="butanediol_DH_like"/>
    <property type="match status" value="1"/>
</dbReference>
<dbReference type="SUPFAM" id="SSF50129">
    <property type="entry name" value="GroES-like"/>
    <property type="match status" value="1"/>
</dbReference>
<dbReference type="Gene3D" id="3.40.50.720">
    <property type="entry name" value="NAD(P)-binding Rossmann-like Domain"/>
    <property type="match status" value="1"/>
</dbReference>
<keyword evidence="3 6" id="KW-0479">Metal-binding</keyword>
<dbReference type="InterPro" id="IPR002328">
    <property type="entry name" value="ADH_Zn_CS"/>
</dbReference>
<dbReference type="InterPro" id="IPR013154">
    <property type="entry name" value="ADH-like_N"/>
</dbReference>
<dbReference type="PANTHER" id="PTHR43161">
    <property type="entry name" value="SORBITOL DEHYDROGENASE"/>
    <property type="match status" value="1"/>
</dbReference>
<accession>A0ABR8UV13</accession>
<dbReference type="PANTHER" id="PTHR43161:SF26">
    <property type="entry name" value="GALACTITOL 1-PHOSPHATE 5-DEHYDROGENASE"/>
    <property type="match status" value="1"/>
</dbReference>
<keyword evidence="4 6" id="KW-0862">Zinc</keyword>
<evidence type="ECO:0000256" key="5">
    <source>
        <dbReference type="ARBA" id="ARBA00023002"/>
    </source>
</evidence>
<comment type="caution">
    <text evidence="8">The sequence shown here is derived from an EMBL/GenBank/DDBJ whole genome shotgun (WGS) entry which is preliminary data.</text>
</comment>
<evidence type="ECO:0000313" key="9">
    <source>
        <dbReference type="Proteomes" id="UP000609874"/>
    </source>
</evidence>
<evidence type="ECO:0000313" key="8">
    <source>
        <dbReference type="EMBL" id="MBD7996363.1"/>
    </source>
</evidence>
<dbReference type="PROSITE" id="PS00059">
    <property type="entry name" value="ADH_ZINC"/>
    <property type="match status" value="1"/>
</dbReference>
<evidence type="ECO:0000259" key="7">
    <source>
        <dbReference type="SMART" id="SM00829"/>
    </source>
</evidence>
<dbReference type="EMBL" id="JACSQD010000006">
    <property type="protein sequence ID" value="MBD7996363.1"/>
    <property type="molecule type" value="Genomic_DNA"/>
</dbReference>
<dbReference type="SMART" id="SM00829">
    <property type="entry name" value="PKS_ER"/>
    <property type="match status" value="1"/>
</dbReference>
<evidence type="ECO:0000256" key="3">
    <source>
        <dbReference type="ARBA" id="ARBA00022723"/>
    </source>
</evidence>
<keyword evidence="9" id="KW-1185">Reference proteome</keyword>